<keyword evidence="2" id="KW-1185">Reference proteome</keyword>
<dbReference type="STRING" id="1860102.ACCAA_950007"/>
<gene>
    <name evidence="1" type="ORF">ACCAA_950007</name>
</gene>
<reference evidence="1 2" key="1">
    <citation type="submission" date="2016-06" db="EMBL/GenBank/DDBJ databases">
        <authorList>
            <person name="Kjaerup R.B."/>
            <person name="Dalgaard T.S."/>
            <person name="Juul-Madsen H.R."/>
        </authorList>
    </citation>
    <scope>NUCLEOTIDE SEQUENCE [LARGE SCALE GENOMIC DNA]</scope>
    <source>
        <strain evidence="1">3</strain>
    </source>
</reference>
<proteinExistence type="predicted"/>
<name>A0A1A8XZZ8_9PROT</name>
<dbReference type="InterPro" id="IPR036291">
    <property type="entry name" value="NAD(P)-bd_dom_sf"/>
</dbReference>
<evidence type="ECO:0008006" key="3">
    <source>
        <dbReference type="Google" id="ProtNLM"/>
    </source>
</evidence>
<evidence type="ECO:0000313" key="1">
    <source>
        <dbReference type="EMBL" id="SBT10291.1"/>
    </source>
</evidence>
<organism evidence="1 2">
    <name type="scientific">Candidatus Accumulibacter aalborgensis</name>
    <dbReference type="NCBI Taxonomy" id="1860102"/>
    <lineage>
        <taxon>Bacteria</taxon>
        <taxon>Pseudomonadati</taxon>
        <taxon>Pseudomonadota</taxon>
        <taxon>Betaproteobacteria</taxon>
        <taxon>Candidatus Accumulibacter</taxon>
    </lineage>
</organism>
<dbReference type="Proteomes" id="UP000199169">
    <property type="component" value="Unassembled WGS sequence"/>
</dbReference>
<dbReference type="AlphaFoldDB" id="A0A1A8XZZ8"/>
<dbReference type="Gene3D" id="3.30.360.10">
    <property type="entry name" value="Dihydrodipicolinate Reductase, domain 2"/>
    <property type="match status" value="1"/>
</dbReference>
<dbReference type="EMBL" id="FLQX01000177">
    <property type="protein sequence ID" value="SBT10291.1"/>
    <property type="molecule type" value="Genomic_DNA"/>
</dbReference>
<dbReference type="SUPFAM" id="SSF51735">
    <property type="entry name" value="NAD(P)-binding Rossmann-fold domains"/>
    <property type="match status" value="1"/>
</dbReference>
<sequence>MTEKPMATRWQDGVRMVRDCDQAEVYLFVVKQNRRNTTLQLLKRAVEEKRFRKIYASRSRL</sequence>
<protein>
    <recommendedName>
        <fullName evidence="3">Transposase</fullName>
    </recommendedName>
</protein>
<dbReference type="Gene3D" id="3.40.50.720">
    <property type="entry name" value="NAD(P)-binding Rossmann-like Domain"/>
    <property type="match status" value="1"/>
</dbReference>
<evidence type="ECO:0000313" key="2">
    <source>
        <dbReference type="Proteomes" id="UP000199169"/>
    </source>
</evidence>
<accession>A0A1A8XZZ8</accession>